<dbReference type="Proteomes" id="UP001064489">
    <property type="component" value="Chromosome 6"/>
</dbReference>
<gene>
    <name evidence="1" type="ORF">LWI28_015861</name>
</gene>
<organism evidence="1 2">
    <name type="scientific">Acer negundo</name>
    <name type="common">Box elder</name>
    <dbReference type="NCBI Taxonomy" id="4023"/>
    <lineage>
        <taxon>Eukaryota</taxon>
        <taxon>Viridiplantae</taxon>
        <taxon>Streptophyta</taxon>
        <taxon>Embryophyta</taxon>
        <taxon>Tracheophyta</taxon>
        <taxon>Spermatophyta</taxon>
        <taxon>Magnoliopsida</taxon>
        <taxon>eudicotyledons</taxon>
        <taxon>Gunneridae</taxon>
        <taxon>Pentapetalae</taxon>
        <taxon>rosids</taxon>
        <taxon>malvids</taxon>
        <taxon>Sapindales</taxon>
        <taxon>Sapindaceae</taxon>
        <taxon>Hippocastanoideae</taxon>
        <taxon>Acereae</taxon>
        <taxon>Acer</taxon>
    </lineage>
</organism>
<evidence type="ECO:0000313" key="2">
    <source>
        <dbReference type="Proteomes" id="UP001064489"/>
    </source>
</evidence>
<dbReference type="PANTHER" id="PTHR33168">
    <property type="entry name" value="STRESS INDUCED PROTEIN-RELATED"/>
    <property type="match status" value="1"/>
</dbReference>
<evidence type="ECO:0000313" key="1">
    <source>
        <dbReference type="EMBL" id="KAI9191947.1"/>
    </source>
</evidence>
<accession>A0AAD5JAH1</accession>
<reference evidence="1" key="1">
    <citation type="journal article" date="2022" name="Plant J.">
        <title>Strategies of tolerance reflected in two North American maple genomes.</title>
        <authorList>
            <person name="McEvoy S.L."/>
            <person name="Sezen U.U."/>
            <person name="Trouern-Trend A."/>
            <person name="McMahon S.M."/>
            <person name="Schaberg P.G."/>
            <person name="Yang J."/>
            <person name="Wegrzyn J.L."/>
            <person name="Swenson N.G."/>
        </authorList>
    </citation>
    <scope>NUCLEOTIDE SEQUENCE</scope>
    <source>
        <strain evidence="1">91603</strain>
    </source>
</reference>
<keyword evidence="2" id="KW-1185">Reference proteome</keyword>
<reference evidence="1" key="2">
    <citation type="submission" date="2023-02" db="EMBL/GenBank/DDBJ databases">
        <authorList>
            <person name="Swenson N.G."/>
            <person name="Wegrzyn J.L."/>
            <person name="Mcevoy S.L."/>
        </authorList>
    </citation>
    <scope>NUCLEOTIDE SEQUENCE</scope>
    <source>
        <strain evidence="1">91603</strain>
        <tissue evidence="1">Leaf</tissue>
    </source>
</reference>
<sequence length="103" mass="12033">MVHTLDIRNWCSSGGRSIEFCGCNDQIRSAQSHSHEPNKLIRWKVVWLKKLKKEKRKMFESICTAAPSSSYDPYTYSQNFDQGFAWDEPDNISRSFSVRFAHL</sequence>
<proteinExistence type="predicted"/>
<name>A0AAD5JAH1_ACENE</name>
<dbReference type="AlphaFoldDB" id="A0AAD5JAH1"/>
<protein>
    <submittedName>
        <fullName evidence="1">Uncharacterized protein</fullName>
    </submittedName>
</protein>
<dbReference type="EMBL" id="JAJSOW010000004">
    <property type="protein sequence ID" value="KAI9191947.1"/>
    <property type="molecule type" value="Genomic_DNA"/>
</dbReference>
<comment type="caution">
    <text evidence="1">The sequence shown here is derived from an EMBL/GenBank/DDBJ whole genome shotgun (WGS) entry which is preliminary data.</text>
</comment>